<evidence type="ECO:0000256" key="7">
    <source>
        <dbReference type="PROSITE-ProRule" id="PRU00283"/>
    </source>
</evidence>
<dbReference type="InterPro" id="IPR036961">
    <property type="entry name" value="Kinesin_motor_dom_sf"/>
</dbReference>
<dbReference type="InterPro" id="IPR001752">
    <property type="entry name" value="Kinesin_motor_dom"/>
</dbReference>
<reference evidence="11" key="1">
    <citation type="journal article" date="2018" name="Nat. Microbiol.">
        <title>Leveraging single-cell genomics to expand the fungal tree of life.</title>
        <authorList>
            <person name="Ahrendt S.R."/>
            <person name="Quandt C.A."/>
            <person name="Ciobanu D."/>
            <person name="Clum A."/>
            <person name="Salamov A."/>
            <person name="Andreopoulos B."/>
            <person name="Cheng J.F."/>
            <person name="Woyke T."/>
            <person name="Pelin A."/>
            <person name="Henrissat B."/>
            <person name="Reynolds N.K."/>
            <person name="Benny G.L."/>
            <person name="Smith M.E."/>
            <person name="James T.Y."/>
            <person name="Grigoriev I.V."/>
        </authorList>
    </citation>
    <scope>NUCLEOTIDE SEQUENCE [LARGE SCALE GENOMIC DNA]</scope>
    <source>
        <strain evidence="11">RSA 468</strain>
    </source>
</reference>
<feature type="non-terminal residue" evidence="10">
    <location>
        <position position="268"/>
    </location>
</feature>
<evidence type="ECO:0000313" key="11">
    <source>
        <dbReference type="Proteomes" id="UP000268162"/>
    </source>
</evidence>
<dbReference type="STRING" id="215637.A0A4P9ZKM4"/>
<dbReference type="GO" id="GO:0005524">
    <property type="term" value="F:ATP binding"/>
    <property type="evidence" value="ECO:0007669"/>
    <property type="project" value="UniProtKB-KW"/>
</dbReference>
<dbReference type="InterPro" id="IPR019821">
    <property type="entry name" value="Kinesin_motor_CS"/>
</dbReference>
<accession>A0A4P9ZKM4</accession>
<dbReference type="SUPFAM" id="SSF52540">
    <property type="entry name" value="P-loop containing nucleoside triphosphate hydrolases"/>
    <property type="match status" value="1"/>
</dbReference>
<dbReference type="AlphaFoldDB" id="A0A4P9ZKM4"/>
<organism evidence="10 11">
    <name type="scientific">Dimargaris cristalligena</name>
    <dbReference type="NCBI Taxonomy" id="215637"/>
    <lineage>
        <taxon>Eukaryota</taxon>
        <taxon>Fungi</taxon>
        <taxon>Fungi incertae sedis</taxon>
        <taxon>Zoopagomycota</taxon>
        <taxon>Kickxellomycotina</taxon>
        <taxon>Dimargaritomycetes</taxon>
        <taxon>Dimargaritales</taxon>
        <taxon>Dimargaritaceae</taxon>
        <taxon>Dimargaris</taxon>
    </lineage>
</organism>
<evidence type="ECO:0000256" key="4">
    <source>
        <dbReference type="ARBA" id="ARBA00023054"/>
    </source>
</evidence>
<dbReference type="GO" id="GO:0008017">
    <property type="term" value="F:microtubule binding"/>
    <property type="evidence" value="ECO:0007669"/>
    <property type="project" value="InterPro"/>
</dbReference>
<dbReference type="InterPro" id="IPR027417">
    <property type="entry name" value="P-loop_NTPase"/>
</dbReference>
<dbReference type="PANTHER" id="PTHR37739:SF8">
    <property type="entry name" value="KINESIN-LIKE PROTEIN KIN-12D"/>
    <property type="match status" value="1"/>
</dbReference>
<feature type="domain" description="Kinesin motor" evidence="9">
    <location>
        <begin position="1"/>
        <end position="236"/>
    </location>
</feature>
<evidence type="ECO:0000256" key="6">
    <source>
        <dbReference type="ARBA" id="ARBA00034488"/>
    </source>
</evidence>
<dbReference type="Proteomes" id="UP000268162">
    <property type="component" value="Unassembled WGS sequence"/>
</dbReference>
<proteinExistence type="inferred from homology"/>
<dbReference type="PANTHER" id="PTHR37739">
    <property type="entry name" value="KINESIN-LIKE PROTEIN KIN-12D"/>
    <property type="match status" value="1"/>
</dbReference>
<dbReference type="Gene3D" id="3.40.850.10">
    <property type="entry name" value="Kinesin motor domain"/>
    <property type="match status" value="1"/>
</dbReference>
<dbReference type="PROSITE" id="PS00411">
    <property type="entry name" value="KINESIN_MOTOR_1"/>
    <property type="match status" value="1"/>
</dbReference>
<evidence type="ECO:0000256" key="5">
    <source>
        <dbReference type="ARBA" id="ARBA00023175"/>
    </source>
</evidence>
<dbReference type="PRINTS" id="PR00380">
    <property type="entry name" value="KINESINHEAVY"/>
</dbReference>
<keyword evidence="3 8" id="KW-0067">ATP-binding</keyword>
<name>A0A4P9ZKM4_9FUNG</name>
<keyword evidence="1 8" id="KW-0493">Microtubule</keyword>
<dbReference type="GO" id="GO:0007018">
    <property type="term" value="P:microtubule-based movement"/>
    <property type="evidence" value="ECO:0007669"/>
    <property type="project" value="InterPro"/>
</dbReference>
<comment type="similarity">
    <text evidence="6">Belongs to the TRAFAC class myosin-kinesin ATPase superfamily. Kinesin family. KIN-12 subfamily.</text>
</comment>
<dbReference type="PROSITE" id="PS50067">
    <property type="entry name" value="KINESIN_MOTOR_2"/>
    <property type="match status" value="1"/>
</dbReference>
<keyword evidence="2 8" id="KW-0547">Nucleotide-binding</keyword>
<dbReference type="GO" id="GO:0005874">
    <property type="term" value="C:microtubule"/>
    <property type="evidence" value="ECO:0007669"/>
    <property type="project" value="UniProtKB-KW"/>
</dbReference>
<evidence type="ECO:0000313" key="10">
    <source>
        <dbReference type="EMBL" id="RKP33797.1"/>
    </source>
</evidence>
<dbReference type="EMBL" id="ML003554">
    <property type="protein sequence ID" value="RKP33797.1"/>
    <property type="molecule type" value="Genomic_DNA"/>
</dbReference>
<evidence type="ECO:0000256" key="2">
    <source>
        <dbReference type="ARBA" id="ARBA00022741"/>
    </source>
</evidence>
<keyword evidence="11" id="KW-1185">Reference proteome</keyword>
<keyword evidence="5 8" id="KW-0505">Motor protein</keyword>
<dbReference type="GO" id="GO:0016787">
    <property type="term" value="F:hydrolase activity"/>
    <property type="evidence" value="ECO:0007669"/>
    <property type="project" value="UniProtKB-KW"/>
</dbReference>
<keyword evidence="4" id="KW-0175">Coiled coil</keyword>
<dbReference type="SMART" id="SM00129">
    <property type="entry name" value="KISc"/>
    <property type="match status" value="1"/>
</dbReference>
<keyword evidence="10" id="KW-0378">Hydrolase</keyword>
<evidence type="ECO:0000256" key="8">
    <source>
        <dbReference type="RuleBase" id="RU000394"/>
    </source>
</evidence>
<gene>
    <name evidence="10" type="ORF">BJ085DRAFT_13296</name>
</gene>
<evidence type="ECO:0000256" key="1">
    <source>
        <dbReference type="ARBA" id="ARBA00022701"/>
    </source>
</evidence>
<dbReference type="GO" id="GO:0003777">
    <property type="term" value="F:microtubule motor activity"/>
    <property type="evidence" value="ECO:0007669"/>
    <property type="project" value="InterPro"/>
</dbReference>
<protein>
    <recommendedName>
        <fullName evidence="8">Kinesin-like protein</fullName>
    </recommendedName>
</protein>
<evidence type="ECO:0000259" key="9">
    <source>
        <dbReference type="PROSITE" id="PS50067"/>
    </source>
</evidence>
<evidence type="ECO:0000256" key="3">
    <source>
        <dbReference type="ARBA" id="ARBA00022840"/>
    </source>
</evidence>
<comment type="caution">
    <text evidence="7">Lacks conserved residue(s) required for the propagation of feature annotation.</text>
</comment>
<dbReference type="Pfam" id="PF00225">
    <property type="entry name" value="Kinesin"/>
    <property type="match status" value="1"/>
</dbReference>
<dbReference type="InterPro" id="IPR044986">
    <property type="entry name" value="KIF15/KIN-12"/>
</dbReference>
<sequence>MTNDARGLIPRCMEYLFQRIAEKAAADEQPVEYLCKASYLEIYNENIHDLLDPACSMRSIREDINRGIFVDGITEETITNPTDAYRLFERGATNRHVSSTAMNRESSRSHSVLTLIIQSKSTTGDLVDVRESRFNLVDLAGSERQKTAGTSGQRLKEAANINKSLSALGSVINALVEAANGKLRHVHYRDSKLTFLLRDSLGGNSITWIIANTSPATINAAESLGTLKFAQRAKMIKNKAIVNQDTQGSVAQLQAELKKLRMEIALLK</sequence>